<dbReference type="Proteomes" id="UP000288805">
    <property type="component" value="Unassembled WGS sequence"/>
</dbReference>
<dbReference type="InterPro" id="IPR017853">
    <property type="entry name" value="GH"/>
</dbReference>
<dbReference type="SUPFAM" id="SSF51445">
    <property type="entry name" value="(Trans)glycosidases"/>
    <property type="match status" value="1"/>
</dbReference>
<dbReference type="Gene3D" id="3.20.20.80">
    <property type="entry name" value="Glycosidases"/>
    <property type="match status" value="2"/>
</dbReference>
<comment type="caution">
    <text evidence="1">The sequence shown here is derived from an EMBL/GenBank/DDBJ whole genome shotgun (WGS) entry which is preliminary data.</text>
</comment>
<dbReference type="AlphaFoldDB" id="A0A438GT68"/>
<sequence length="596" mass="66670">MGEGSSFGKTDGDGWDPSFSRPLNDLEIEMVECFLSRIQDKVVIEEREDEVFWAVTKSGSFSVKSLYSILEEVRISRFPTSIVWNTWVPPKPIAAPFVMLMRSQLTIYSCIVGALVLFVQDVVNFWGYSTVNYFSPMIRYSSAGIHNCGHDAINEVKLLIREAHKRGIEVLMDVVFNHTAEGNENGPILSFRGVDNSVYYMLAPKGEFYNYSGCGNTFNCNHPIVRQFILDCLRCVCVWVCLEVSLHSALPHVYWVTEMHVDGFRFDLASIMTRGSSLWDALNVYGNPAEGDSLTTGTPLSSPPLIDMISNDPILRGVKLIAEAWDAGGLYQVGMFPHWGLWSEWNGKYRDIVRQFIKGSDGFSGAFAECLCGSPNLYQRILHLFGVLDLFFVWRCRSTKQVADFLAKRGTSISSPSPVNAVILIYREELSVNAHEYFFGCPVGFLPFPIKGSLLLLFFSYKCCNSLFGGLDRQIRISFPSSPVNAEGGRKPWNSINFVCAHDGFTLADLVTYNKKHNNANGEDNNDGENHNNSWNCGQVNIDSPCALTITYCCSSFFNAKFSSMIESATQFHLLGTFIKGVQHAGTTYLIVNVFS</sequence>
<accession>A0A438GT68</accession>
<dbReference type="PANTHER" id="PTHR43002">
    <property type="entry name" value="GLYCOGEN DEBRANCHING ENZYME"/>
    <property type="match status" value="1"/>
</dbReference>
<evidence type="ECO:0000313" key="2">
    <source>
        <dbReference type="Proteomes" id="UP000288805"/>
    </source>
</evidence>
<dbReference type="EMBL" id="QGNW01000351">
    <property type="protein sequence ID" value="RVW75382.1"/>
    <property type="molecule type" value="Genomic_DNA"/>
</dbReference>
<protein>
    <submittedName>
        <fullName evidence="1">Isoamylase 1, chloroplastic</fullName>
    </submittedName>
</protein>
<name>A0A438GT68_VITVI</name>
<reference evidence="1 2" key="1">
    <citation type="journal article" date="2018" name="PLoS Genet.">
        <title>Population sequencing reveals clonal diversity and ancestral inbreeding in the grapevine cultivar Chardonnay.</title>
        <authorList>
            <person name="Roach M.J."/>
            <person name="Johnson D.L."/>
            <person name="Bohlmann J."/>
            <person name="van Vuuren H.J."/>
            <person name="Jones S.J."/>
            <person name="Pretorius I.S."/>
            <person name="Schmidt S.A."/>
            <person name="Borneman A.R."/>
        </authorList>
    </citation>
    <scope>NUCLEOTIDE SEQUENCE [LARGE SCALE GENOMIC DNA]</scope>
    <source>
        <strain evidence="2">cv. Chardonnay</strain>
        <tissue evidence="1">Leaf</tissue>
    </source>
</reference>
<proteinExistence type="predicted"/>
<dbReference type="GO" id="GO:0005975">
    <property type="term" value="P:carbohydrate metabolic process"/>
    <property type="evidence" value="ECO:0007669"/>
    <property type="project" value="InterPro"/>
</dbReference>
<evidence type="ECO:0000313" key="1">
    <source>
        <dbReference type="EMBL" id="RVW75382.1"/>
    </source>
</evidence>
<organism evidence="1 2">
    <name type="scientific">Vitis vinifera</name>
    <name type="common">Grape</name>
    <dbReference type="NCBI Taxonomy" id="29760"/>
    <lineage>
        <taxon>Eukaryota</taxon>
        <taxon>Viridiplantae</taxon>
        <taxon>Streptophyta</taxon>
        <taxon>Embryophyta</taxon>
        <taxon>Tracheophyta</taxon>
        <taxon>Spermatophyta</taxon>
        <taxon>Magnoliopsida</taxon>
        <taxon>eudicotyledons</taxon>
        <taxon>Gunneridae</taxon>
        <taxon>Pentapetalae</taxon>
        <taxon>rosids</taxon>
        <taxon>Vitales</taxon>
        <taxon>Vitaceae</taxon>
        <taxon>Viteae</taxon>
        <taxon>Vitis</taxon>
    </lineage>
</organism>
<gene>
    <name evidence="1" type="primary">ISA1_2</name>
    <name evidence="1" type="ORF">CK203_052941</name>
</gene>